<evidence type="ECO:0000313" key="15">
    <source>
        <dbReference type="Proteomes" id="UP000238220"/>
    </source>
</evidence>
<dbReference type="PROSITE" id="PS52016">
    <property type="entry name" value="TONB_DEPENDENT_REC_3"/>
    <property type="match status" value="1"/>
</dbReference>
<feature type="domain" description="TonB-dependent receptor-like beta-barrel" evidence="12">
    <location>
        <begin position="203"/>
        <end position="657"/>
    </location>
</feature>
<dbReference type="PANTHER" id="PTHR30069">
    <property type="entry name" value="TONB-DEPENDENT OUTER MEMBRANE RECEPTOR"/>
    <property type="match status" value="1"/>
</dbReference>
<evidence type="ECO:0000256" key="8">
    <source>
        <dbReference type="PROSITE-ProRule" id="PRU01360"/>
    </source>
</evidence>
<feature type="region of interest" description="Disordered" evidence="10">
    <location>
        <begin position="229"/>
        <end position="249"/>
    </location>
</feature>
<keyword evidence="2 8" id="KW-0813">Transport</keyword>
<sequence>MNASAVRGAQALPAAPRLQLSFTLRALAAAAASFPLLAAAEEPPSAVELAPVVVQASALGRTADELVQPVTVLADEELQRKRRGTLGETLENEPGIATTDFGAGAGRPVIRGQAGPRVEVLQNGLSTMDVSELSPDHAVTIDPAHAQQVEVLKGPATLLYGNGASGGVVNVRDARLPEEVTEGLHGGFDTSWGSNGDTGAFSGEAGYGSGKHQLRADFGWREAGDYDLAGPANVDGSGPRRRLPNSDVEARSGGASYSWIEDSRTLGLAVSRFESQYGLPVEESAFIDMHQTRIDAQGIFRNPLPGLESLKLRLGSSEYEHTEFEEPGVAGTRFDNRQYQGRLEAVHVPLAGFRGVAGLQINWRDFQAIGEEAYVPPVLSRQAGLFIVEERPWRLGKLEIGARVDRNTNDPQGLPSRDFTPLSFSLGSVFNLGEHAHLKLYATSSERSPAPEELYADGPHAATATYERGNADAGKERAQNLELGYDYHRERWTLQASVYYNRVSEFLYLSESDQDADGVADRVDEEGVLDPAGEFLLVDYRQADAKFWGYEASAGYALLDQGPLRLDLRLFTDQVRGELDGGGNLPRVTPQRWGLGLDGRWQQFAASLDYIRVDRQDRIASLETETAGYDLLNASLSWRVQGDEQHGTTLYLRGSNLLDEDIRRATSFIKDAVPAPGRGIYAGLRFSL</sequence>
<dbReference type="Gene3D" id="2.40.170.20">
    <property type="entry name" value="TonB-dependent receptor, beta-barrel domain"/>
    <property type="match status" value="1"/>
</dbReference>
<keyword evidence="15" id="KW-1185">Reference proteome</keyword>
<dbReference type="InterPro" id="IPR039426">
    <property type="entry name" value="TonB-dep_rcpt-like"/>
</dbReference>
<comment type="caution">
    <text evidence="14">The sequence shown here is derived from an EMBL/GenBank/DDBJ whole genome shotgun (WGS) entry which is preliminary data.</text>
</comment>
<keyword evidence="7 8" id="KW-0998">Cell outer membrane</keyword>
<evidence type="ECO:0000256" key="9">
    <source>
        <dbReference type="RuleBase" id="RU003357"/>
    </source>
</evidence>
<dbReference type="Gene3D" id="2.170.130.10">
    <property type="entry name" value="TonB-dependent receptor, plug domain"/>
    <property type="match status" value="1"/>
</dbReference>
<dbReference type="GO" id="GO:0015344">
    <property type="term" value="F:siderophore uptake transmembrane transporter activity"/>
    <property type="evidence" value="ECO:0007669"/>
    <property type="project" value="TreeGrafter"/>
</dbReference>
<evidence type="ECO:0000256" key="10">
    <source>
        <dbReference type="SAM" id="MobiDB-lite"/>
    </source>
</evidence>
<evidence type="ECO:0000256" key="2">
    <source>
        <dbReference type="ARBA" id="ARBA00022448"/>
    </source>
</evidence>
<dbReference type="InterPro" id="IPR000531">
    <property type="entry name" value="Beta-barrel_TonB"/>
</dbReference>
<dbReference type="Pfam" id="PF07715">
    <property type="entry name" value="Plug"/>
    <property type="match status" value="1"/>
</dbReference>
<dbReference type="GO" id="GO:0009279">
    <property type="term" value="C:cell outer membrane"/>
    <property type="evidence" value="ECO:0007669"/>
    <property type="project" value="UniProtKB-SubCell"/>
</dbReference>
<organism evidence="14 15">
    <name type="scientific">Solimonas fluminis</name>
    <dbReference type="NCBI Taxonomy" id="2086571"/>
    <lineage>
        <taxon>Bacteria</taxon>
        <taxon>Pseudomonadati</taxon>
        <taxon>Pseudomonadota</taxon>
        <taxon>Gammaproteobacteria</taxon>
        <taxon>Nevskiales</taxon>
        <taxon>Nevskiaceae</taxon>
        <taxon>Solimonas</taxon>
    </lineage>
</organism>
<dbReference type="SUPFAM" id="SSF56935">
    <property type="entry name" value="Porins"/>
    <property type="match status" value="1"/>
</dbReference>
<gene>
    <name evidence="14" type="ORF">C3942_03400</name>
</gene>
<evidence type="ECO:0000256" key="5">
    <source>
        <dbReference type="ARBA" id="ARBA00023077"/>
    </source>
</evidence>
<dbReference type="Pfam" id="PF00593">
    <property type="entry name" value="TonB_dep_Rec_b-barrel"/>
    <property type="match status" value="1"/>
</dbReference>
<evidence type="ECO:0000256" key="3">
    <source>
        <dbReference type="ARBA" id="ARBA00022452"/>
    </source>
</evidence>
<name>A0A2S5TLR8_9GAMM</name>
<dbReference type="AlphaFoldDB" id="A0A2S5TLR8"/>
<evidence type="ECO:0000313" key="14">
    <source>
        <dbReference type="EMBL" id="PPE75940.1"/>
    </source>
</evidence>
<dbReference type="InterPro" id="IPR012910">
    <property type="entry name" value="Plug_dom"/>
</dbReference>
<feature type="domain" description="TonB-dependent receptor plug" evidence="13">
    <location>
        <begin position="65"/>
        <end position="168"/>
    </location>
</feature>
<feature type="signal peptide" evidence="11">
    <location>
        <begin position="1"/>
        <end position="38"/>
    </location>
</feature>
<dbReference type="OrthoDB" id="9795928at2"/>
<keyword evidence="3 8" id="KW-1134">Transmembrane beta strand</keyword>
<keyword evidence="14" id="KW-0675">Receptor</keyword>
<feature type="chain" id="PRO_5015565848" evidence="11">
    <location>
        <begin position="39"/>
        <end position="688"/>
    </location>
</feature>
<evidence type="ECO:0000259" key="13">
    <source>
        <dbReference type="Pfam" id="PF07715"/>
    </source>
</evidence>
<comment type="subcellular location">
    <subcellularLocation>
        <location evidence="1 8">Cell outer membrane</location>
        <topology evidence="1 8">Multi-pass membrane protein</topology>
    </subcellularLocation>
</comment>
<keyword evidence="11" id="KW-0732">Signal</keyword>
<accession>A0A2S5TLR8</accession>
<evidence type="ECO:0000259" key="12">
    <source>
        <dbReference type="Pfam" id="PF00593"/>
    </source>
</evidence>
<evidence type="ECO:0000256" key="11">
    <source>
        <dbReference type="SAM" id="SignalP"/>
    </source>
</evidence>
<dbReference type="GO" id="GO:0044718">
    <property type="term" value="P:siderophore transmembrane transport"/>
    <property type="evidence" value="ECO:0007669"/>
    <property type="project" value="TreeGrafter"/>
</dbReference>
<dbReference type="EMBL" id="PSNW01000001">
    <property type="protein sequence ID" value="PPE75940.1"/>
    <property type="molecule type" value="Genomic_DNA"/>
</dbReference>
<dbReference type="InterPro" id="IPR036942">
    <property type="entry name" value="Beta-barrel_TonB_sf"/>
</dbReference>
<proteinExistence type="inferred from homology"/>
<evidence type="ECO:0000256" key="7">
    <source>
        <dbReference type="ARBA" id="ARBA00023237"/>
    </source>
</evidence>
<dbReference type="Proteomes" id="UP000238220">
    <property type="component" value="Unassembled WGS sequence"/>
</dbReference>
<dbReference type="InterPro" id="IPR037066">
    <property type="entry name" value="Plug_dom_sf"/>
</dbReference>
<dbReference type="PANTHER" id="PTHR30069:SF40">
    <property type="entry name" value="TONB-DEPENDENT RECEPTOR NMB0964-RELATED"/>
    <property type="match status" value="1"/>
</dbReference>
<evidence type="ECO:0000256" key="1">
    <source>
        <dbReference type="ARBA" id="ARBA00004571"/>
    </source>
</evidence>
<keyword evidence="5 9" id="KW-0798">TonB box</keyword>
<comment type="similarity">
    <text evidence="8 9">Belongs to the TonB-dependent receptor family.</text>
</comment>
<dbReference type="RefSeq" id="WP_104228905.1">
    <property type="nucleotide sequence ID" value="NZ_PSNW01000001.1"/>
</dbReference>
<keyword evidence="4 8" id="KW-0812">Transmembrane</keyword>
<keyword evidence="6 8" id="KW-0472">Membrane</keyword>
<reference evidence="14 15" key="1">
    <citation type="submission" date="2018-02" db="EMBL/GenBank/DDBJ databases">
        <title>Genome sequencing of Solimonas sp. HR-BB.</title>
        <authorList>
            <person name="Lee Y."/>
            <person name="Jeon C.O."/>
        </authorList>
    </citation>
    <scope>NUCLEOTIDE SEQUENCE [LARGE SCALE GENOMIC DNA]</scope>
    <source>
        <strain evidence="14 15">HR-BB</strain>
    </source>
</reference>
<protein>
    <submittedName>
        <fullName evidence="14">TonB-dependent receptor</fullName>
    </submittedName>
</protein>
<evidence type="ECO:0000256" key="4">
    <source>
        <dbReference type="ARBA" id="ARBA00022692"/>
    </source>
</evidence>
<evidence type="ECO:0000256" key="6">
    <source>
        <dbReference type="ARBA" id="ARBA00023136"/>
    </source>
</evidence>